<protein>
    <recommendedName>
        <fullName evidence="2">Transposase</fullName>
    </recommendedName>
</protein>
<organism evidence="1">
    <name type="scientific">Rhodococcus sp. NS1</name>
    <dbReference type="NCBI Taxonomy" id="402236"/>
    <lineage>
        <taxon>Bacteria</taxon>
        <taxon>Bacillati</taxon>
        <taxon>Actinomycetota</taxon>
        <taxon>Actinomycetes</taxon>
        <taxon>Mycobacteriales</taxon>
        <taxon>Nocardiaceae</taxon>
        <taxon>Rhodococcus</taxon>
    </lineage>
</organism>
<evidence type="ECO:0000313" key="1">
    <source>
        <dbReference type="EMBL" id="AIU93926.1"/>
    </source>
</evidence>
<reference evidence="1" key="1">
    <citation type="submission" date="2014-03" db="EMBL/GenBank/DDBJ databases">
        <authorList>
            <person name="Zhang G."/>
            <person name="Zhu L."/>
            <person name="Fang P."/>
        </authorList>
    </citation>
    <scope>NUCLEOTIDE SEQUENCE</scope>
    <source>
        <strain evidence="1">NS1</strain>
        <plasmid evidence="1">pNSL1</plasmid>
    </source>
</reference>
<sequence length="284" mass="30726">MCFPREYPSAAELRVKFDQILPHLDERRRRLYLASEAITLGHGGITVVAAASDTSTATIARGISELTATPTPTERIRAPGAGRKPLVATDTGLLPALEALIEPHTRGDPVSALRWTTLSLRTLAATLTDQGHPVGATAVGHLLHALGYRLQGTAKTNEGARHPDRDAQFAHINATAAAFLDAGQPVISIDTKAMEWLGNRDAAVAVSAYSMRQATGNREYTSITRYSRYRSWLRGPSSIVMSHDHNVPTAGAATTGLRRLIPDPGPPLRLRRRSPTRFCECATR</sequence>
<evidence type="ECO:0008006" key="2">
    <source>
        <dbReference type="Google" id="ProtNLM"/>
    </source>
</evidence>
<proteinExistence type="predicted"/>
<dbReference type="NCBIfam" id="NF033519">
    <property type="entry name" value="transpos_ISAzo13"/>
    <property type="match status" value="1"/>
</dbReference>
<dbReference type="AlphaFoldDB" id="A0A097SQX1"/>
<dbReference type="EMBL" id="KJ605395">
    <property type="protein sequence ID" value="AIU93926.1"/>
    <property type="molecule type" value="Genomic_DNA"/>
</dbReference>
<name>A0A097SQX1_9NOCA</name>
<gene>
    <name evidence="1" type="ORF">LRS1606.492</name>
</gene>
<keyword evidence="1" id="KW-0614">Plasmid</keyword>
<geneLocation type="plasmid" evidence="1">
    <name>pNSL1</name>
</geneLocation>
<accession>A0A097SQX1</accession>
<dbReference type="Pfam" id="PF07592">
    <property type="entry name" value="DDE_Tnp_ISAZ013"/>
    <property type="match status" value="1"/>
</dbReference>
<dbReference type="InterPro" id="IPR011518">
    <property type="entry name" value="Transposase_36"/>
</dbReference>